<comment type="caution">
    <text evidence="2">The sequence shown here is derived from an EMBL/GenBank/DDBJ whole genome shotgun (WGS) entry which is preliminary data.</text>
</comment>
<keyword evidence="3" id="KW-1185">Reference proteome</keyword>
<feature type="region of interest" description="Disordered" evidence="1">
    <location>
        <begin position="154"/>
        <end position="217"/>
    </location>
</feature>
<feature type="compositionally biased region" description="Polar residues" evidence="1">
    <location>
        <begin position="163"/>
        <end position="172"/>
    </location>
</feature>
<evidence type="ECO:0000313" key="2">
    <source>
        <dbReference type="EMBL" id="THC96742.1"/>
    </source>
</evidence>
<sequence>MAFGVTDQASEKGGSLPQTYVPKEQVRISCYFWSFDSAAGCAHCCPTGMEATFEKKKYWQIAMPVAGPSGHLKAPCPDVWLLTQAGKQRADRHRQLAYLRNMYEAFLPNMALFPETANPLHYVKAIENHLSDSVTADVNGTPAALPAGVKRKRELHEGLSGGDENQANVQTRQRLEGPASDNSAVNRDLHYLQQPGPSLDGSESSANVDSNREMLEPEASDLSMISSPNDFVNNNESQGESVIDNVGCAITDGSESSNSPASDSVQDSGCWDPTSDVAFPNQTSTPERAGAAFDHMLAEFSTSSQVESPTTDNMLETDNMSPVASNALFVPYGAQGSDGQTQPSWVACQMPSMTDTSTAAPLPMLPDLSSAEAEGLVSSWSMPENISQAIMDTFPTALPTPFTHDSISQATDRGETDQTALNLTNDTVPPPNIGKLCDNLEAHWTDESSVSVYGGQLTRTDVRRLLQELQDPGCLSSFSVNILGNRLACRHQTQSLYIGHVEWQDHLHRESLRLSPLPPMLLLPGHSHGQWSLIEVQTQQCTITHYLFPTSQLASSDLDHHHDHGCSACQAAAEAVTRHLRKADETILVGSKWQFNCRPLQSGQEGGILLLWAMAQRADGQPAHNQPPETFRSGLAQAVATEVLQCRTDPRPSSVASREGVTRREVVRRRWSTLAGRCGAMDLTATWEQIAQRPLGAATAAGWERADQLLQLSFNIASPPVLVEIQRQLLHLRTRRDMAVSPFVRNAAGVFEAGLWHKSNEHSSRIGLALTCWYIHDHRQQLQQEGCPDPMGQTVSDIFHQLPEGSWDYRQVEERVRDWYRRAWPWAQLVRIAGSPNVLCFLPQGVGYFSDEDGSSMTDYRTLKKAEFEVLEAVIQQFRPLLLAAVPPTFFEIFLYNRLPASRFAMEEWTEREILSEPLDSRKFEHAFDLMTEQGN</sequence>
<dbReference type="EMBL" id="SOSA01000101">
    <property type="protein sequence ID" value="THC96742.1"/>
    <property type="molecule type" value="Genomic_DNA"/>
</dbReference>
<dbReference type="VEuPathDB" id="FungiDB:EYZ11_003800"/>
<reference evidence="2 3" key="1">
    <citation type="submission" date="2019-03" db="EMBL/GenBank/DDBJ databases">
        <title>The genome sequence of a newly discovered highly antifungal drug resistant Aspergillus species, Aspergillus tanneri NIH 1004.</title>
        <authorList>
            <person name="Mounaud S."/>
            <person name="Singh I."/>
            <person name="Joardar V."/>
            <person name="Pakala S."/>
            <person name="Pakala S."/>
            <person name="Venepally P."/>
            <person name="Hoover J."/>
            <person name="Nierman W."/>
            <person name="Chung J."/>
            <person name="Losada L."/>
        </authorList>
    </citation>
    <scope>NUCLEOTIDE SEQUENCE [LARGE SCALE GENOMIC DNA]</scope>
    <source>
        <strain evidence="2 3">NIH1004</strain>
    </source>
</reference>
<proteinExistence type="predicted"/>
<name>A0A4S3JMF7_9EURO</name>
<evidence type="ECO:0000256" key="1">
    <source>
        <dbReference type="SAM" id="MobiDB-lite"/>
    </source>
</evidence>
<evidence type="ECO:0000313" key="3">
    <source>
        <dbReference type="Proteomes" id="UP000308092"/>
    </source>
</evidence>
<dbReference type="AlphaFoldDB" id="A0A4S3JMF7"/>
<gene>
    <name evidence="2" type="ORF">EYZ11_003800</name>
</gene>
<organism evidence="2 3">
    <name type="scientific">Aspergillus tanneri</name>
    <dbReference type="NCBI Taxonomy" id="1220188"/>
    <lineage>
        <taxon>Eukaryota</taxon>
        <taxon>Fungi</taxon>
        <taxon>Dikarya</taxon>
        <taxon>Ascomycota</taxon>
        <taxon>Pezizomycotina</taxon>
        <taxon>Eurotiomycetes</taxon>
        <taxon>Eurotiomycetidae</taxon>
        <taxon>Eurotiales</taxon>
        <taxon>Aspergillaceae</taxon>
        <taxon>Aspergillus</taxon>
        <taxon>Aspergillus subgen. Circumdati</taxon>
    </lineage>
</organism>
<dbReference type="Proteomes" id="UP000308092">
    <property type="component" value="Unassembled WGS sequence"/>
</dbReference>
<accession>A0A4S3JMF7</accession>
<protein>
    <submittedName>
        <fullName evidence="2">Uncharacterized protein</fullName>
    </submittedName>
</protein>